<evidence type="ECO:0000256" key="8">
    <source>
        <dbReference type="ARBA" id="ARBA00022692"/>
    </source>
</evidence>
<feature type="domain" description="Plastocyanin-like" evidence="26">
    <location>
        <begin position="913"/>
        <end position="1013"/>
    </location>
</feature>
<evidence type="ECO:0000256" key="3">
    <source>
        <dbReference type="ARBA" id="ARBA00013107"/>
    </source>
</evidence>
<dbReference type="InterPro" id="IPR045087">
    <property type="entry name" value="Cu-oxidase_fam"/>
</dbReference>
<keyword evidence="17" id="KW-0472">Membrane</keyword>
<evidence type="ECO:0000256" key="24">
    <source>
        <dbReference type="ARBA" id="ARBA00068243"/>
    </source>
</evidence>
<feature type="domain" description="Plastocyanin-like" evidence="27">
    <location>
        <begin position="96"/>
        <end position="206"/>
    </location>
</feature>
<keyword evidence="14" id="KW-0560">Oxidoreductase</keyword>
<evidence type="ECO:0000256" key="11">
    <source>
        <dbReference type="ARBA" id="ARBA00022737"/>
    </source>
</evidence>
<evidence type="ECO:0000313" key="28">
    <source>
        <dbReference type="Ensembl" id="ENSACLP00000073018.1"/>
    </source>
</evidence>
<keyword evidence="8" id="KW-0812">Transmembrane</keyword>
<dbReference type="InterPro" id="IPR008972">
    <property type="entry name" value="Cupredoxin"/>
</dbReference>
<comment type="similarity">
    <text evidence="2">Belongs to the multicopper oxidase family.</text>
</comment>
<name>A0AAX7USH2_ASTCA</name>
<comment type="subcellular location">
    <subcellularLocation>
        <location evidence="20">Basolateral cell membrane</location>
        <topology evidence="20">Single-pass type I membrane protein</topology>
    </subcellularLocation>
</comment>
<accession>A0AAX7USH2</accession>
<keyword evidence="10 25" id="KW-0732">Signal</keyword>
<comment type="catalytic activity">
    <reaction evidence="21">
        <text>4 Fe(2+) + O2 + 4 H(+) = 4 Fe(3+) + 2 H2O</text>
        <dbReference type="Rhea" id="RHEA:11148"/>
        <dbReference type="ChEBI" id="CHEBI:15377"/>
        <dbReference type="ChEBI" id="CHEBI:15378"/>
        <dbReference type="ChEBI" id="CHEBI:15379"/>
        <dbReference type="ChEBI" id="CHEBI:29033"/>
        <dbReference type="ChEBI" id="CHEBI:29034"/>
        <dbReference type="EC" id="1.16.3.1"/>
    </reaction>
    <physiologicalReaction direction="left-to-right" evidence="21">
        <dbReference type="Rhea" id="RHEA:11149"/>
    </physiologicalReaction>
</comment>
<evidence type="ECO:0000259" key="26">
    <source>
        <dbReference type="Pfam" id="PF07731"/>
    </source>
</evidence>
<keyword evidence="7" id="KW-0597">Phosphoprotein</keyword>
<evidence type="ECO:0000256" key="13">
    <source>
        <dbReference type="ARBA" id="ARBA00022989"/>
    </source>
</evidence>
<sequence length="1022" mass="116300">MLRLDLRAVLLLFCVVTCVSGMRREYFLKIEEVSWNYAPTGMNIIQNRSIQDDEEASVFLKSGPQRIGSTYKKAVYKQYSDATYRTELTKAEWLGYLGPLLMAEEGDTLIVHLKNTASRPYSAHPHGLNYTKGNEGALYPDGTGPELKRDDSVPPGQTVTYEWTLAESHSPTSHDSNCMTRFYHSHVSPPKDINSGLIGPLIVCKRGTLDLHGDSSADYQYALLFMVSDENFSWYLDENIRTYITNPARNLKEDEDFIESNKMHGINGLLYGNLRGLSMCQGNKIQWHLFALGNEVDMHSVHFHGQILTTMNHHTDTISLFPALSTTAEMVADNPGHWLLACSVNDHLMGEIMNYNSGKDTFLRSLGLCSYSAYRWVKTFVTREDQHLGILGPVLKAEEKDTIRVVFKNKASRPYTIQPHGVQYSVEQDGTLYHNELEESYTDKKLRELKRLPRVVTPPPAALVRPGMVHIYEWMVPVGAGPVEGEADCLTYLYYSAVDPVKDTSSGLVGPLLICRPKSLKKGVQKNYNKEFHLMATVFDENLSWYLDDNIRTFTTAPNTVNKEDEGFIESNKMHAINGFVYNNLPGLTMCKGDKVSWHLSGLGSETDIISLYFQGNRFIYEQNRRDTISVFPHISHTVTMEPDSMGQFEVVSATVNHYRNGMRANYTVEKCSILHRQSEMMLHSKTYYIAAMEIDWDYAPNRTWEVEMFRGMESPAPVFLDKQGGFIGSRYKKVVYRQFTSDKFTKQVERTADMEHLGIMGPMIHANVGDKVKVVFKNMATRPYSIHAHGVKTENPSVHQTQPGEIHTYYWYVNKNTGPTTEQEECSVSAYYSTVDVAKDLYSGLIGPLVVCRRSWGRTLGLKKEVEEFALLFLVFDENESWYLDENIRAQIRNPRPNLKDDEDFIESNKMHAINGYVYANLNGLNMEVGDKVYWYLMGMGNEVDIHTAHWHGHSVEYKLGGGAHRADVYELFPATFQTVKMRPQYPGTWLLHCHVTDHIKAGMEAMYTVTEKPKKSGIFG</sequence>
<reference evidence="28" key="4">
    <citation type="submission" date="2025-09" db="UniProtKB">
        <authorList>
            <consortium name="Ensembl"/>
        </authorList>
    </citation>
    <scope>IDENTIFICATION</scope>
</reference>
<evidence type="ECO:0000256" key="18">
    <source>
        <dbReference type="ARBA" id="ARBA00023157"/>
    </source>
</evidence>
<evidence type="ECO:0000256" key="19">
    <source>
        <dbReference type="ARBA" id="ARBA00023180"/>
    </source>
</evidence>
<dbReference type="GO" id="GO:0006826">
    <property type="term" value="P:iron ion transport"/>
    <property type="evidence" value="ECO:0007669"/>
    <property type="project" value="UniProtKB-KW"/>
</dbReference>
<dbReference type="FunFam" id="2.60.40.420:FF:000002">
    <property type="entry name" value="Hephaestin like 1"/>
    <property type="match status" value="1"/>
</dbReference>
<evidence type="ECO:0000256" key="15">
    <source>
        <dbReference type="ARBA" id="ARBA00023004"/>
    </source>
</evidence>
<keyword evidence="18" id="KW-1015">Disulfide bond</keyword>
<feature type="signal peptide" evidence="25">
    <location>
        <begin position="1"/>
        <end position="21"/>
    </location>
</feature>
<reference evidence="29" key="2">
    <citation type="submission" date="2023-03" db="EMBL/GenBank/DDBJ databases">
        <authorList>
            <consortium name="Wellcome Sanger Institute Data Sharing"/>
        </authorList>
    </citation>
    <scope>NUCLEOTIDE SEQUENCE [LARGE SCALE GENOMIC DNA]</scope>
</reference>
<evidence type="ECO:0000313" key="29">
    <source>
        <dbReference type="Proteomes" id="UP000265100"/>
    </source>
</evidence>
<dbReference type="GeneTree" id="ENSGT00940000155866"/>
<evidence type="ECO:0000256" key="5">
    <source>
        <dbReference type="ARBA" id="ARBA00022475"/>
    </source>
</evidence>
<dbReference type="PROSITE" id="PS00080">
    <property type="entry name" value="MULTICOPPER_OXIDASE2"/>
    <property type="match status" value="1"/>
</dbReference>
<keyword evidence="13" id="KW-1133">Transmembrane helix</keyword>
<dbReference type="Pfam" id="PF07731">
    <property type="entry name" value="Cu-oxidase_2"/>
    <property type="match status" value="2"/>
</dbReference>
<feature type="domain" description="Plastocyanin-like" evidence="27">
    <location>
        <begin position="760"/>
        <end position="819"/>
    </location>
</feature>
<protein>
    <recommendedName>
        <fullName evidence="24">Hephaestin</fullName>
        <ecNumber evidence="3">1.16.3.1</ecNumber>
    </recommendedName>
</protein>
<dbReference type="Pfam" id="PF07732">
    <property type="entry name" value="Cu-oxidase_3"/>
    <property type="match status" value="2"/>
</dbReference>
<proteinExistence type="inferred from homology"/>
<feature type="chain" id="PRO_5044268242" description="Hephaestin" evidence="25">
    <location>
        <begin position="22"/>
        <end position="1022"/>
    </location>
</feature>
<reference evidence="28" key="3">
    <citation type="submission" date="2025-08" db="UniProtKB">
        <authorList>
            <consortium name="Ensembl"/>
        </authorList>
    </citation>
    <scope>IDENTIFICATION</scope>
</reference>
<dbReference type="Gene3D" id="2.60.40.420">
    <property type="entry name" value="Cupredoxins - blue copper proteins"/>
    <property type="match status" value="5"/>
</dbReference>
<dbReference type="FunFam" id="2.60.40.420:FF:000009">
    <property type="entry name" value="Ceruloplasmin"/>
    <property type="match status" value="1"/>
</dbReference>
<evidence type="ECO:0000256" key="20">
    <source>
        <dbReference type="ARBA" id="ARBA00023768"/>
    </source>
</evidence>
<evidence type="ECO:0000256" key="10">
    <source>
        <dbReference type="ARBA" id="ARBA00022729"/>
    </source>
</evidence>
<dbReference type="InterPro" id="IPR002355">
    <property type="entry name" value="Cu_oxidase_Cu_BS"/>
</dbReference>
<evidence type="ECO:0000256" key="17">
    <source>
        <dbReference type="ARBA" id="ARBA00023136"/>
    </source>
</evidence>
<evidence type="ECO:0000256" key="22">
    <source>
        <dbReference type="ARBA" id="ARBA00054029"/>
    </source>
</evidence>
<keyword evidence="6" id="KW-0410">Iron transport</keyword>
<evidence type="ECO:0000256" key="21">
    <source>
        <dbReference type="ARBA" id="ARBA00048206"/>
    </source>
</evidence>
<dbReference type="Ensembl" id="ENSACLT00000051668.1">
    <property type="protein sequence ID" value="ENSACLP00000073018.1"/>
    <property type="gene ID" value="ENSACLG00000026629.2"/>
</dbReference>
<organism evidence="28 29">
    <name type="scientific">Astatotilapia calliptera</name>
    <name type="common">Eastern happy</name>
    <name type="synonym">Chromis callipterus</name>
    <dbReference type="NCBI Taxonomy" id="8154"/>
    <lineage>
        <taxon>Eukaryota</taxon>
        <taxon>Metazoa</taxon>
        <taxon>Chordata</taxon>
        <taxon>Craniata</taxon>
        <taxon>Vertebrata</taxon>
        <taxon>Euteleostomi</taxon>
        <taxon>Actinopterygii</taxon>
        <taxon>Neopterygii</taxon>
        <taxon>Teleostei</taxon>
        <taxon>Neoteleostei</taxon>
        <taxon>Acanthomorphata</taxon>
        <taxon>Ovalentaria</taxon>
        <taxon>Cichlomorphae</taxon>
        <taxon>Cichliformes</taxon>
        <taxon>Cichlidae</taxon>
        <taxon>African cichlids</taxon>
        <taxon>Pseudocrenilabrinae</taxon>
        <taxon>Haplochromini</taxon>
        <taxon>Astatotilapia</taxon>
    </lineage>
</organism>
<dbReference type="GO" id="GO:0004322">
    <property type="term" value="F:ferroxidase activity"/>
    <property type="evidence" value="ECO:0007669"/>
    <property type="project" value="UniProtKB-EC"/>
</dbReference>
<dbReference type="InterPro" id="IPR033138">
    <property type="entry name" value="Cu_oxidase_CS"/>
</dbReference>
<dbReference type="PROSITE" id="PS00079">
    <property type="entry name" value="MULTICOPPER_OXIDASE1"/>
    <property type="match status" value="1"/>
</dbReference>
<dbReference type="SUPFAM" id="SSF49503">
    <property type="entry name" value="Cupredoxins"/>
    <property type="match status" value="6"/>
</dbReference>
<feature type="domain" description="Plastocyanin-like" evidence="26">
    <location>
        <begin position="267"/>
        <end position="353"/>
    </location>
</feature>
<keyword evidence="11" id="KW-0677">Repeat</keyword>
<comment type="cofactor">
    <cofactor evidence="1">
        <name>Cu cation</name>
        <dbReference type="ChEBI" id="CHEBI:23378"/>
    </cofactor>
</comment>
<dbReference type="PANTHER" id="PTHR11709">
    <property type="entry name" value="MULTI-COPPER OXIDASE"/>
    <property type="match status" value="1"/>
</dbReference>
<evidence type="ECO:0000256" key="12">
    <source>
        <dbReference type="ARBA" id="ARBA00022837"/>
    </source>
</evidence>
<keyword evidence="29" id="KW-1185">Reference proteome</keyword>
<dbReference type="Proteomes" id="UP000265100">
    <property type="component" value="Chromosome 17"/>
</dbReference>
<keyword evidence="4" id="KW-0813">Transport</keyword>
<gene>
    <name evidence="28" type="primary">CP</name>
</gene>
<evidence type="ECO:0000256" key="23">
    <source>
        <dbReference type="ARBA" id="ARBA00065139"/>
    </source>
</evidence>
<comment type="function">
    <text evidence="22">Plasma membrane ferroxidase that mediates the extracellular conversion of ferrous/Fe(2+) iron into its ferric/Fe(3+) form. Couples ferroportin which specifically exports ferrous/Fe(2+) iron from cells to transferrin that only binds and shuttles extracellular ferric/Fe(3+) iron throughout the body. By helping iron transfer from cells to blood mainly contributes to dietary iron absorption by the intestinal epithelium and more generally regulates iron levels in the body.</text>
</comment>
<comment type="subunit">
    <text evidence="23">Part of a complex composed of SLC40A1/ferroportin, TF/transferrin and HEPH/hephaestin that transfers iron from cells to transferrin.</text>
</comment>
<evidence type="ECO:0000256" key="25">
    <source>
        <dbReference type="SAM" id="SignalP"/>
    </source>
</evidence>
<keyword evidence="5" id="KW-1003">Cell membrane</keyword>
<evidence type="ECO:0000256" key="2">
    <source>
        <dbReference type="ARBA" id="ARBA00010609"/>
    </source>
</evidence>
<evidence type="ECO:0000256" key="14">
    <source>
        <dbReference type="ARBA" id="ARBA00023002"/>
    </source>
</evidence>
<evidence type="ECO:0000256" key="7">
    <source>
        <dbReference type="ARBA" id="ARBA00022553"/>
    </source>
</evidence>
<dbReference type="GO" id="GO:0005507">
    <property type="term" value="F:copper ion binding"/>
    <property type="evidence" value="ECO:0007669"/>
    <property type="project" value="InterPro"/>
</dbReference>
<evidence type="ECO:0000256" key="9">
    <source>
        <dbReference type="ARBA" id="ARBA00022723"/>
    </source>
</evidence>
<dbReference type="EC" id="1.16.3.1" evidence="3"/>
<keyword evidence="15" id="KW-0408">Iron</keyword>
<keyword evidence="9" id="KW-0479">Metal-binding</keyword>
<evidence type="ECO:0000256" key="16">
    <source>
        <dbReference type="ARBA" id="ARBA00023065"/>
    </source>
</evidence>
<dbReference type="InterPro" id="IPR011707">
    <property type="entry name" value="Cu-oxidase-like_N"/>
</dbReference>
<dbReference type="FunFam" id="2.60.40.420:FF:000015">
    <property type="entry name" value="Ceruloplasmin"/>
    <property type="match status" value="1"/>
</dbReference>
<evidence type="ECO:0000256" key="4">
    <source>
        <dbReference type="ARBA" id="ARBA00022448"/>
    </source>
</evidence>
<keyword evidence="12" id="KW-0106">Calcium</keyword>
<reference evidence="28 29" key="1">
    <citation type="submission" date="2018-05" db="EMBL/GenBank/DDBJ databases">
        <authorList>
            <person name="Datahose"/>
        </authorList>
    </citation>
    <scope>NUCLEOTIDE SEQUENCE</scope>
</reference>
<dbReference type="FunFam" id="2.60.40.420:FF:000033">
    <property type="entry name" value="Ceruloplasmin"/>
    <property type="match status" value="1"/>
</dbReference>
<dbReference type="GO" id="GO:0016323">
    <property type="term" value="C:basolateral plasma membrane"/>
    <property type="evidence" value="ECO:0007669"/>
    <property type="project" value="UniProtKB-SubCell"/>
</dbReference>
<dbReference type="InterPro" id="IPR011706">
    <property type="entry name" value="Cu-oxidase_C"/>
</dbReference>
<dbReference type="AlphaFoldDB" id="A0AAX7USH2"/>
<keyword evidence="19" id="KW-0325">Glycoprotein</keyword>
<dbReference type="PANTHER" id="PTHR11709:SF226">
    <property type="entry name" value="CERULOPLASMIN"/>
    <property type="match status" value="1"/>
</dbReference>
<evidence type="ECO:0000256" key="1">
    <source>
        <dbReference type="ARBA" id="ARBA00001935"/>
    </source>
</evidence>
<evidence type="ECO:0000259" key="27">
    <source>
        <dbReference type="Pfam" id="PF07732"/>
    </source>
</evidence>
<keyword evidence="16" id="KW-0406">Ion transport</keyword>
<evidence type="ECO:0000256" key="6">
    <source>
        <dbReference type="ARBA" id="ARBA00022496"/>
    </source>
</evidence>